<dbReference type="PANTHER" id="PTHR12274">
    <property type="entry name" value="GRANULIN"/>
    <property type="match status" value="1"/>
</dbReference>
<keyword evidence="4" id="KW-1015">Disulfide bond</keyword>
<feature type="domain" description="Granulins" evidence="5">
    <location>
        <begin position="136"/>
        <end position="149"/>
    </location>
</feature>
<keyword evidence="3" id="KW-0964">Secreted</keyword>
<organism evidence="6 7">
    <name type="scientific">Scylla paramamosain</name>
    <name type="common">Mud crab</name>
    <dbReference type="NCBI Taxonomy" id="85552"/>
    <lineage>
        <taxon>Eukaryota</taxon>
        <taxon>Metazoa</taxon>
        <taxon>Ecdysozoa</taxon>
        <taxon>Arthropoda</taxon>
        <taxon>Crustacea</taxon>
        <taxon>Multicrustacea</taxon>
        <taxon>Malacostraca</taxon>
        <taxon>Eumalacostraca</taxon>
        <taxon>Eucarida</taxon>
        <taxon>Decapoda</taxon>
        <taxon>Pleocyemata</taxon>
        <taxon>Brachyura</taxon>
        <taxon>Eubrachyura</taxon>
        <taxon>Portunoidea</taxon>
        <taxon>Portunidae</taxon>
        <taxon>Portuninae</taxon>
        <taxon>Scylla</taxon>
    </lineage>
</organism>
<dbReference type="SUPFAM" id="SSF57277">
    <property type="entry name" value="Granulin repeat"/>
    <property type="match status" value="5"/>
</dbReference>
<dbReference type="Proteomes" id="UP001487740">
    <property type="component" value="Unassembled WGS sequence"/>
</dbReference>
<feature type="domain" description="Granulins" evidence="5">
    <location>
        <begin position="241"/>
        <end position="254"/>
    </location>
</feature>
<comment type="caution">
    <text evidence="6">The sequence shown here is derived from an EMBL/GenBank/DDBJ whole genome shotgun (WGS) entry which is preliminary data.</text>
</comment>
<dbReference type="InterPro" id="IPR039036">
    <property type="entry name" value="Granulin_fam"/>
</dbReference>
<keyword evidence="7" id="KW-1185">Reference proteome</keyword>
<comment type="similarity">
    <text evidence="2">Belongs to the granulin family.</text>
</comment>
<feature type="domain" description="Granulins" evidence="5">
    <location>
        <begin position="523"/>
        <end position="536"/>
    </location>
</feature>
<name>A0AAW0TGT1_SCYPA</name>
<dbReference type="Pfam" id="PF00396">
    <property type="entry name" value="Granulin"/>
    <property type="match status" value="5"/>
</dbReference>
<protein>
    <recommendedName>
        <fullName evidence="5">Granulins domain-containing protein</fullName>
    </recommendedName>
</protein>
<evidence type="ECO:0000259" key="5">
    <source>
        <dbReference type="PROSITE" id="PS00799"/>
    </source>
</evidence>
<dbReference type="InterPro" id="IPR037277">
    <property type="entry name" value="Granulin_sf"/>
</dbReference>
<feature type="domain" description="Granulins" evidence="5">
    <location>
        <begin position="338"/>
        <end position="351"/>
    </location>
</feature>
<dbReference type="GO" id="GO:0005576">
    <property type="term" value="C:extracellular region"/>
    <property type="evidence" value="ECO:0007669"/>
    <property type="project" value="UniProtKB-SubCell"/>
</dbReference>
<proteinExistence type="inferred from homology"/>
<dbReference type="Gene3D" id="2.10.25.160">
    <property type="entry name" value="Granulin"/>
    <property type="match status" value="5"/>
</dbReference>
<accession>A0AAW0TGT1</accession>
<dbReference type="AlphaFoldDB" id="A0AAW0TGT1"/>
<dbReference type="InterPro" id="IPR000118">
    <property type="entry name" value="Granulin"/>
</dbReference>
<reference evidence="6 7" key="1">
    <citation type="submission" date="2023-03" db="EMBL/GenBank/DDBJ databases">
        <title>High-quality genome of Scylla paramamosain provides insights in environmental adaptation.</title>
        <authorList>
            <person name="Zhang L."/>
        </authorList>
    </citation>
    <scope>NUCLEOTIDE SEQUENCE [LARGE SCALE GENOMIC DNA]</scope>
    <source>
        <strain evidence="6">LZ_2023a</strain>
        <tissue evidence="6">Muscle</tissue>
    </source>
</reference>
<evidence type="ECO:0000313" key="6">
    <source>
        <dbReference type="EMBL" id="KAK8386486.1"/>
    </source>
</evidence>
<dbReference type="PROSITE" id="PS00799">
    <property type="entry name" value="GRANULINS"/>
    <property type="match status" value="4"/>
</dbReference>
<evidence type="ECO:0000256" key="2">
    <source>
        <dbReference type="ARBA" id="ARBA00010093"/>
    </source>
</evidence>
<dbReference type="SMART" id="SM00277">
    <property type="entry name" value="GRAN"/>
    <property type="match status" value="5"/>
</dbReference>
<evidence type="ECO:0000256" key="4">
    <source>
        <dbReference type="ARBA" id="ARBA00023157"/>
    </source>
</evidence>
<gene>
    <name evidence="6" type="ORF">O3P69_010840</name>
</gene>
<dbReference type="PANTHER" id="PTHR12274:SF3">
    <property type="entry name" value="PROGRANULIN"/>
    <property type="match status" value="1"/>
</dbReference>
<sequence length="570" mass="61540">MAFTPHILFPSRLKHKRRESVLIEEGWGWDGRGLESRGYQRREAGRLSAGQALTVVSPSPSISTRSCSLQRAVAVVGVCMSCGVMLCRGLLLVVVVVQVCADVCPGGKVKCPENTTCCQLANHEFGCCKYPEAQCCRDHVHCCPHSYKCDERQQSCLKNGFPAMSFAQASVKPELVQEADLLGLVIPQQTHSLETNHIDGHEGESSSRTCPDGHECPSSFTCCKMFRGNYGCCPYNDAKCCKDGFHCCPHGSQCDPVSGGCENSGNWLGKAVSLMTGQQPSKPEPEPEPEVELELEQLEVADPGGKCPDGHPCLEKFTCCKVQDGGYGCCPYTEAVCCTDLIHCCPKNTNCNNSLGTCDVERSFSVPSFSLATLKLSTFPAQPAASPTLEVEEASDAPNDVCPDHRSRCNPGNTCCLMRDGSYGCCPMPKATCCSNHESCCPNGYRCVAGGMCERVSTVAALPFLPPVFVPERPTTTPSEPSPTIEEEDVPCPDRSRCPDGNTCCSISSYRYGCCPMPQATCCGDMKHCCPHGYWCADEGCERLEAGTLNKTLLMHHSLDTGSPKVMFAP</sequence>
<dbReference type="EMBL" id="JARAKH010000031">
    <property type="protein sequence ID" value="KAK8386486.1"/>
    <property type="molecule type" value="Genomic_DNA"/>
</dbReference>
<evidence type="ECO:0000313" key="7">
    <source>
        <dbReference type="Proteomes" id="UP001487740"/>
    </source>
</evidence>
<evidence type="ECO:0000256" key="1">
    <source>
        <dbReference type="ARBA" id="ARBA00004613"/>
    </source>
</evidence>
<evidence type="ECO:0000256" key="3">
    <source>
        <dbReference type="ARBA" id="ARBA00022525"/>
    </source>
</evidence>
<comment type="subcellular location">
    <subcellularLocation>
        <location evidence="1">Secreted</location>
    </subcellularLocation>
</comment>